<reference evidence="1 2" key="1">
    <citation type="submission" date="2024-03" db="EMBL/GenBank/DDBJ databases">
        <title>Novel species of the genus Variovorax.</title>
        <authorList>
            <person name="Liu Q."/>
            <person name="Xin Y.-H."/>
        </authorList>
    </citation>
    <scope>NUCLEOTIDE SEQUENCE [LARGE SCALE GENOMIC DNA]</scope>
    <source>
        <strain evidence="1 2">KACC 18901</strain>
    </source>
</reference>
<protein>
    <submittedName>
        <fullName evidence="1">Uncharacterized protein</fullName>
    </submittedName>
</protein>
<evidence type="ECO:0000313" key="2">
    <source>
        <dbReference type="Proteomes" id="UP001367030"/>
    </source>
</evidence>
<keyword evidence="2" id="KW-1185">Reference proteome</keyword>
<organism evidence="1 2">
    <name type="scientific">Variovorax robiniae</name>
    <dbReference type="NCBI Taxonomy" id="1836199"/>
    <lineage>
        <taxon>Bacteria</taxon>
        <taxon>Pseudomonadati</taxon>
        <taxon>Pseudomonadota</taxon>
        <taxon>Betaproteobacteria</taxon>
        <taxon>Burkholderiales</taxon>
        <taxon>Comamonadaceae</taxon>
        <taxon>Variovorax</taxon>
    </lineage>
</organism>
<dbReference type="RefSeq" id="WP_340340017.1">
    <property type="nucleotide sequence ID" value="NZ_JBBKZS010000048.1"/>
</dbReference>
<dbReference type="Proteomes" id="UP001367030">
    <property type="component" value="Unassembled WGS sequence"/>
</dbReference>
<gene>
    <name evidence="1" type="ORF">WKW79_35935</name>
</gene>
<evidence type="ECO:0000313" key="1">
    <source>
        <dbReference type="EMBL" id="MEJ8859985.1"/>
    </source>
</evidence>
<name>A0ABU8XLK9_9BURK</name>
<accession>A0ABU8XLK9</accession>
<dbReference type="EMBL" id="JBBKZS010000048">
    <property type="protein sequence ID" value="MEJ8859985.1"/>
    <property type="molecule type" value="Genomic_DNA"/>
</dbReference>
<sequence>MLKEQEAFAERKAKGMAELEASRAIQRQVLAERRAYVDAQRGKSAEVADCYSLRQHGATRGNFIIRAETIANAKKLGNCDYK</sequence>
<comment type="caution">
    <text evidence="1">The sequence shown here is derived from an EMBL/GenBank/DDBJ whole genome shotgun (WGS) entry which is preliminary data.</text>
</comment>
<proteinExistence type="predicted"/>